<dbReference type="EMBL" id="FUYA01000001">
    <property type="protein sequence ID" value="SKA63872.1"/>
    <property type="molecule type" value="Genomic_DNA"/>
</dbReference>
<dbReference type="SUPFAM" id="SSF117892">
    <property type="entry name" value="Band 7/SPFH domain"/>
    <property type="match status" value="1"/>
</dbReference>
<dbReference type="SMART" id="SM00244">
    <property type="entry name" value="PHB"/>
    <property type="match status" value="1"/>
</dbReference>
<dbReference type="NCBIfam" id="TIGR01932">
    <property type="entry name" value="hflC"/>
    <property type="match status" value="1"/>
</dbReference>
<organism evidence="8 9">
    <name type="scientific">Desulfobaculum bizertense DSM 18034</name>
    <dbReference type="NCBI Taxonomy" id="1121442"/>
    <lineage>
        <taxon>Bacteria</taxon>
        <taxon>Pseudomonadati</taxon>
        <taxon>Thermodesulfobacteriota</taxon>
        <taxon>Desulfovibrionia</taxon>
        <taxon>Desulfovibrionales</taxon>
        <taxon>Desulfovibrionaceae</taxon>
        <taxon>Desulfobaculum</taxon>
    </lineage>
</organism>
<comment type="subcellular location">
    <subcellularLocation>
        <location evidence="1">Membrane</location>
        <topology evidence="1">Single-pass membrane protein</topology>
    </subcellularLocation>
</comment>
<dbReference type="PIRSF" id="PIRSF005651">
    <property type="entry name" value="HflC"/>
    <property type="match status" value="1"/>
</dbReference>
<dbReference type="Gene3D" id="3.30.479.30">
    <property type="entry name" value="Band 7 domain"/>
    <property type="match status" value="1"/>
</dbReference>
<keyword evidence="9" id="KW-1185">Reference proteome</keyword>
<comment type="similarity">
    <text evidence="2 6">Belongs to the band 7/mec-2 family. HflC subfamily.</text>
</comment>
<sequence length="283" mass="32211">MSSSKAISLIVGLAVLLLVGTQSFYTVDQTQVAIVLQLGKPVGGVKAPGLHFKIPFIQVVLPFDARVLEHDARPEEILTLDKKNMLVDNFTKWRIVDPLEFYQTVRTVENAKSRIEDIIYSQLRVSLGRYTLVEVVNQKRPQIMQEVTERASKLISEYGIEIVDVRIKRTDLPSENERAIFGRMQAERQRQAKQYRSEGQEEAAKIRSAADRDRALLVAEGKRKAEVLRGEGEAEATRIFADALKTSPEFYSFAKSLEAYEKSFKNNTRVVLTPNNEFLKYMK</sequence>
<name>A0A1T4VFX5_9BACT</name>
<dbReference type="InterPro" id="IPR001972">
    <property type="entry name" value="Stomatin_HflK_fam"/>
</dbReference>
<dbReference type="PRINTS" id="PR00721">
    <property type="entry name" value="STOMATIN"/>
</dbReference>
<dbReference type="PANTHER" id="PTHR42911:SF1">
    <property type="entry name" value="MODULATOR OF FTSH PROTEASE HFLC"/>
    <property type="match status" value="1"/>
</dbReference>
<evidence type="ECO:0000259" key="7">
    <source>
        <dbReference type="SMART" id="SM00244"/>
    </source>
</evidence>
<evidence type="ECO:0000313" key="8">
    <source>
        <dbReference type="EMBL" id="SKA63872.1"/>
    </source>
</evidence>
<accession>A0A1T4VFX5</accession>
<evidence type="ECO:0000256" key="3">
    <source>
        <dbReference type="ARBA" id="ARBA00022692"/>
    </source>
</evidence>
<dbReference type="InterPro" id="IPR010200">
    <property type="entry name" value="HflC"/>
</dbReference>
<dbReference type="Proteomes" id="UP000189733">
    <property type="component" value="Unassembled WGS sequence"/>
</dbReference>
<evidence type="ECO:0000256" key="2">
    <source>
        <dbReference type="ARBA" id="ARBA00007862"/>
    </source>
</evidence>
<proteinExistence type="inferred from homology"/>
<keyword evidence="8" id="KW-0645">Protease</keyword>
<evidence type="ECO:0000256" key="5">
    <source>
        <dbReference type="ARBA" id="ARBA00023136"/>
    </source>
</evidence>
<reference evidence="8 9" key="1">
    <citation type="submission" date="2017-02" db="EMBL/GenBank/DDBJ databases">
        <authorList>
            <person name="Peterson S.W."/>
        </authorList>
    </citation>
    <scope>NUCLEOTIDE SEQUENCE [LARGE SCALE GENOMIC DNA]</scope>
    <source>
        <strain evidence="8 9">DSM 18034</strain>
    </source>
</reference>
<dbReference type="InterPro" id="IPR036013">
    <property type="entry name" value="Band_7/SPFH_dom_sf"/>
</dbReference>
<gene>
    <name evidence="8" type="ORF">SAMN02745702_00230</name>
</gene>
<keyword evidence="5" id="KW-0472">Membrane</keyword>
<dbReference type="GO" id="GO:0006508">
    <property type="term" value="P:proteolysis"/>
    <property type="evidence" value="ECO:0007669"/>
    <property type="project" value="UniProtKB-KW"/>
</dbReference>
<dbReference type="GO" id="GO:0016020">
    <property type="term" value="C:membrane"/>
    <property type="evidence" value="ECO:0007669"/>
    <property type="project" value="UniProtKB-SubCell"/>
</dbReference>
<keyword evidence="8" id="KW-0378">Hydrolase</keyword>
<dbReference type="GO" id="GO:0008233">
    <property type="term" value="F:peptidase activity"/>
    <property type="evidence" value="ECO:0007669"/>
    <property type="project" value="UniProtKB-KW"/>
</dbReference>
<evidence type="ECO:0000256" key="4">
    <source>
        <dbReference type="ARBA" id="ARBA00022989"/>
    </source>
</evidence>
<dbReference type="PANTHER" id="PTHR42911">
    <property type="entry name" value="MODULATOR OF FTSH PROTEASE HFLC"/>
    <property type="match status" value="1"/>
</dbReference>
<evidence type="ECO:0000313" key="9">
    <source>
        <dbReference type="Proteomes" id="UP000189733"/>
    </source>
</evidence>
<dbReference type="CDD" id="cd03405">
    <property type="entry name" value="SPFH_HflC"/>
    <property type="match status" value="1"/>
</dbReference>
<dbReference type="RefSeq" id="WP_078683553.1">
    <property type="nucleotide sequence ID" value="NZ_FUYA01000001.1"/>
</dbReference>
<dbReference type="InterPro" id="IPR001107">
    <property type="entry name" value="Band_7"/>
</dbReference>
<dbReference type="STRING" id="1121442.SAMN02745702_00230"/>
<dbReference type="OrthoDB" id="9812991at2"/>
<comment type="function">
    <text evidence="6">HflC and HflK could regulate a protease.</text>
</comment>
<protein>
    <recommendedName>
        <fullName evidence="6">Protein HflC</fullName>
    </recommendedName>
</protein>
<feature type="domain" description="Band 7" evidence="7">
    <location>
        <begin position="22"/>
        <end position="184"/>
    </location>
</feature>
<keyword evidence="4" id="KW-1133">Transmembrane helix</keyword>
<dbReference type="Pfam" id="PF01145">
    <property type="entry name" value="Band_7"/>
    <property type="match status" value="1"/>
</dbReference>
<evidence type="ECO:0000256" key="6">
    <source>
        <dbReference type="PIRNR" id="PIRNR005651"/>
    </source>
</evidence>
<keyword evidence="3" id="KW-0812">Transmembrane</keyword>
<dbReference type="AlphaFoldDB" id="A0A1T4VFX5"/>
<evidence type="ECO:0000256" key="1">
    <source>
        <dbReference type="ARBA" id="ARBA00004167"/>
    </source>
</evidence>